<feature type="domain" description="DUF5916" evidence="2">
    <location>
        <begin position="237"/>
        <end position="346"/>
    </location>
</feature>
<evidence type="ECO:0000313" key="4">
    <source>
        <dbReference type="Proteomes" id="UP000184212"/>
    </source>
</evidence>
<dbReference type="SUPFAM" id="SSF49344">
    <property type="entry name" value="CBD9-like"/>
    <property type="match status" value="1"/>
</dbReference>
<dbReference type="EMBL" id="FQWQ01000001">
    <property type="protein sequence ID" value="SHG81089.1"/>
    <property type="molecule type" value="Genomic_DNA"/>
</dbReference>
<name>A0A1M5MVZ5_9BACT</name>
<dbReference type="GO" id="GO:0004553">
    <property type="term" value="F:hydrolase activity, hydrolyzing O-glycosyl compounds"/>
    <property type="evidence" value="ECO:0007669"/>
    <property type="project" value="InterPro"/>
</dbReference>
<dbReference type="AlphaFoldDB" id="A0A1M5MVZ5"/>
<accession>A0A1M5MVZ5</accession>
<protein>
    <submittedName>
        <fullName evidence="3">Carbohydrate family 9 binding domain-like</fullName>
    </submittedName>
</protein>
<dbReference type="GO" id="GO:0030246">
    <property type="term" value="F:carbohydrate binding"/>
    <property type="evidence" value="ECO:0007669"/>
    <property type="project" value="InterPro"/>
</dbReference>
<dbReference type="Pfam" id="PF19313">
    <property type="entry name" value="DUF5916"/>
    <property type="match status" value="1"/>
</dbReference>
<evidence type="ECO:0000259" key="2">
    <source>
        <dbReference type="Pfam" id="PF19313"/>
    </source>
</evidence>
<dbReference type="GO" id="GO:0016052">
    <property type="term" value="P:carbohydrate catabolic process"/>
    <property type="evidence" value="ECO:0007669"/>
    <property type="project" value="InterPro"/>
</dbReference>
<evidence type="ECO:0000313" key="3">
    <source>
        <dbReference type="EMBL" id="SHG81089.1"/>
    </source>
</evidence>
<proteinExistence type="predicted"/>
<organism evidence="3 4">
    <name type="scientific">Chryseolinea serpens</name>
    <dbReference type="NCBI Taxonomy" id="947013"/>
    <lineage>
        <taxon>Bacteria</taxon>
        <taxon>Pseudomonadati</taxon>
        <taxon>Bacteroidota</taxon>
        <taxon>Cytophagia</taxon>
        <taxon>Cytophagales</taxon>
        <taxon>Fulvivirgaceae</taxon>
        <taxon>Chryseolinea</taxon>
    </lineage>
</organism>
<dbReference type="CDD" id="cd09618">
    <property type="entry name" value="CBM9_like_2"/>
    <property type="match status" value="1"/>
</dbReference>
<dbReference type="OrthoDB" id="9786766at2"/>
<sequence>MKRKAVFLFYTVLIFDVYGQETFKPDSVKPQVWAIPTTDNIRLDGKLQETSWTKAKPASSFTQVEPYQEHKANDSTEVRILYDDRYIYVAAFCRDTLGAKSLKAPDLMRDFNWRAHDTFAIVFDGFCDHRNGMSFVTNPYGAQKDYLSFDDTYFDSDWNGLWQVRTSRSDSGWVAEFAIPWKTLRYAKKDVHEMGINFLRLRRESNEISVWSKYPRSYGFSRMEYAGILKGIQPPPPGTNLQVNPYVLFSRHDKDGSSTLNYKIGGEAKWAINPNTVADFTFNTDFAQADADLQVNNITRFSVFFPEKRQFFLENASLFGPGISPNDDLSGGNMIIQPFFSRRIGLDALGNPIPIDAGARTVYRSSKRSIGAMVVRQHAYDTLPVSHFATVRYTENIGKQNRLGVLVTTKSSPGHVNAVTALDGFFRFKQAHSLSVMAMHSGTTEKPNGLAAYGRYFYTTNRFKFWLSESVVTKDFNPEAGFVSRQDVVTTAPGFFWYYRGQKLPYRKLIRSFEPGVASEFYHSITRRELIERSVKITPVWLTLQTGGYIGFSVTPSYQHLSDPFQPLGVYIPAGQFTYTRYALSMGSNASRKVSYILLYESGSYFNGRLDLTDIQLNLSPLPNITLRLRYNDNYFQEVGDQFTTQHVRLYTTQLRLALNPRLQLVGLFQKNTQTHTNAYNVRLSWEYKPLSYVYLVYNSRASTTDPSVREVAQIAKVSFLKQF</sequence>
<dbReference type="Gene3D" id="2.60.40.1190">
    <property type="match status" value="1"/>
</dbReference>
<dbReference type="InterPro" id="IPR010502">
    <property type="entry name" value="Carb-bd_dom_fam9"/>
</dbReference>
<feature type="domain" description="Carbohydrate-binding" evidence="1">
    <location>
        <begin position="43"/>
        <end position="199"/>
    </location>
</feature>
<dbReference type="STRING" id="947013.SAMN04488109_1953"/>
<dbReference type="Pfam" id="PF06452">
    <property type="entry name" value="CBM9_1"/>
    <property type="match status" value="1"/>
</dbReference>
<dbReference type="Proteomes" id="UP000184212">
    <property type="component" value="Unassembled WGS sequence"/>
</dbReference>
<dbReference type="InterPro" id="IPR045670">
    <property type="entry name" value="DUF5916"/>
</dbReference>
<reference evidence="3 4" key="1">
    <citation type="submission" date="2016-11" db="EMBL/GenBank/DDBJ databases">
        <authorList>
            <person name="Jaros S."/>
            <person name="Januszkiewicz K."/>
            <person name="Wedrychowicz H."/>
        </authorList>
    </citation>
    <scope>NUCLEOTIDE SEQUENCE [LARGE SCALE GENOMIC DNA]</scope>
    <source>
        <strain evidence="3 4">DSM 24574</strain>
    </source>
</reference>
<gene>
    <name evidence="3" type="ORF">SAMN04488109_1953</name>
</gene>
<evidence type="ECO:0000259" key="1">
    <source>
        <dbReference type="Pfam" id="PF06452"/>
    </source>
</evidence>
<keyword evidence="4" id="KW-1185">Reference proteome</keyword>
<dbReference type="RefSeq" id="WP_073133179.1">
    <property type="nucleotide sequence ID" value="NZ_FQWQ01000001.1"/>
</dbReference>